<feature type="transmembrane region" description="Helical" evidence="1">
    <location>
        <begin position="210"/>
        <end position="231"/>
    </location>
</feature>
<dbReference type="EMBL" id="JAEQMY010000035">
    <property type="protein sequence ID" value="MBL0406157.1"/>
    <property type="molecule type" value="Genomic_DNA"/>
</dbReference>
<feature type="transmembrane region" description="Helical" evidence="1">
    <location>
        <begin position="103"/>
        <end position="123"/>
    </location>
</feature>
<dbReference type="AlphaFoldDB" id="A0A937D1Q0"/>
<name>A0A937D1Q0_9HYPH</name>
<dbReference type="GO" id="GO:0016020">
    <property type="term" value="C:membrane"/>
    <property type="evidence" value="ECO:0007669"/>
    <property type="project" value="InterPro"/>
</dbReference>
<keyword evidence="4" id="KW-1185">Reference proteome</keyword>
<dbReference type="Proteomes" id="UP000605848">
    <property type="component" value="Unassembled WGS sequence"/>
</dbReference>
<feature type="transmembrane region" description="Helical" evidence="1">
    <location>
        <begin position="179"/>
        <end position="198"/>
    </location>
</feature>
<feature type="transmembrane region" description="Helical" evidence="1">
    <location>
        <begin position="237"/>
        <end position="258"/>
    </location>
</feature>
<feature type="domain" description="EamA" evidence="2">
    <location>
        <begin position="39"/>
        <end position="170"/>
    </location>
</feature>
<organism evidence="3 4">
    <name type="scientific">Microvirga aerilata</name>
    <dbReference type="NCBI Taxonomy" id="670292"/>
    <lineage>
        <taxon>Bacteria</taxon>
        <taxon>Pseudomonadati</taxon>
        <taxon>Pseudomonadota</taxon>
        <taxon>Alphaproteobacteria</taxon>
        <taxon>Hyphomicrobiales</taxon>
        <taxon>Methylobacteriaceae</taxon>
        <taxon>Microvirga</taxon>
    </lineage>
</organism>
<sequence length="328" mass="34065">MSPPHSSSAAADCSLIAEAGPARSGARSGAPAKDATFAAIGLALLSTIFFAMGDVAAKVLTGTLPAIEVTWLRYVVFCLLVVPTVFVARGARVMQTPRLRLQIIRALAVAGSAVLFILGLGHLPVAEATAINFISPIFITALSIPLLGEKVGIRRWAAAAVGFLGVMLVVQPGGSAFQVAALLPIGAALAWAIAAIATRLMSSERPEATLAWSAVVGLLALTAFVPFHWRTPTAGEIGLAVLMGSFSTIGHWLIILAYRRAAASTIAPFSYVQLLFAGLLGFAVFGTVPGAMTLFGGLVIAASGLYTAHRERIRAREARLAAAEIRGR</sequence>
<feature type="transmembrane region" description="Helical" evidence="1">
    <location>
        <begin position="71"/>
        <end position="91"/>
    </location>
</feature>
<dbReference type="Pfam" id="PF00892">
    <property type="entry name" value="EamA"/>
    <property type="match status" value="2"/>
</dbReference>
<dbReference type="SUPFAM" id="SSF103481">
    <property type="entry name" value="Multidrug resistance efflux transporter EmrE"/>
    <property type="match status" value="2"/>
</dbReference>
<feature type="transmembrane region" description="Helical" evidence="1">
    <location>
        <begin position="129"/>
        <end position="148"/>
    </location>
</feature>
<gene>
    <name evidence="3" type="ORF">JKG68_19530</name>
</gene>
<evidence type="ECO:0000259" key="2">
    <source>
        <dbReference type="Pfam" id="PF00892"/>
    </source>
</evidence>
<dbReference type="PANTHER" id="PTHR22911">
    <property type="entry name" value="ACYL-MALONYL CONDENSING ENZYME-RELATED"/>
    <property type="match status" value="1"/>
</dbReference>
<feature type="transmembrane region" description="Helical" evidence="1">
    <location>
        <begin position="291"/>
        <end position="309"/>
    </location>
</feature>
<evidence type="ECO:0000313" key="3">
    <source>
        <dbReference type="EMBL" id="MBL0406157.1"/>
    </source>
</evidence>
<dbReference type="RefSeq" id="WP_202062889.1">
    <property type="nucleotide sequence ID" value="NZ_JAEQMY010000035.1"/>
</dbReference>
<feature type="transmembrane region" description="Helical" evidence="1">
    <location>
        <begin position="37"/>
        <end position="59"/>
    </location>
</feature>
<protein>
    <submittedName>
        <fullName evidence="3">DMT family transporter</fullName>
    </submittedName>
</protein>
<feature type="transmembrane region" description="Helical" evidence="1">
    <location>
        <begin position="265"/>
        <end position="285"/>
    </location>
</feature>
<dbReference type="InterPro" id="IPR000620">
    <property type="entry name" value="EamA_dom"/>
</dbReference>
<proteinExistence type="predicted"/>
<keyword evidence="1" id="KW-0472">Membrane</keyword>
<dbReference type="InterPro" id="IPR037185">
    <property type="entry name" value="EmrE-like"/>
</dbReference>
<keyword evidence="1" id="KW-1133">Transmembrane helix</keyword>
<reference evidence="3" key="1">
    <citation type="submission" date="2021-01" db="EMBL/GenBank/DDBJ databases">
        <title>Microvirga sp.</title>
        <authorList>
            <person name="Kim M.K."/>
        </authorList>
    </citation>
    <scope>NUCLEOTIDE SEQUENCE</scope>
    <source>
        <strain evidence="3">5420S-16</strain>
    </source>
</reference>
<dbReference type="PANTHER" id="PTHR22911:SF103">
    <property type="entry name" value="BLR2811 PROTEIN"/>
    <property type="match status" value="1"/>
</dbReference>
<comment type="caution">
    <text evidence="3">The sequence shown here is derived from an EMBL/GenBank/DDBJ whole genome shotgun (WGS) entry which is preliminary data.</text>
</comment>
<evidence type="ECO:0000313" key="4">
    <source>
        <dbReference type="Proteomes" id="UP000605848"/>
    </source>
</evidence>
<feature type="domain" description="EamA" evidence="2">
    <location>
        <begin position="180"/>
        <end position="303"/>
    </location>
</feature>
<accession>A0A937D1Q0</accession>
<feature type="transmembrane region" description="Helical" evidence="1">
    <location>
        <begin position="155"/>
        <end position="173"/>
    </location>
</feature>
<keyword evidence="1" id="KW-0812">Transmembrane</keyword>
<evidence type="ECO:0000256" key="1">
    <source>
        <dbReference type="SAM" id="Phobius"/>
    </source>
</evidence>